<dbReference type="OrthoDB" id="1934635at2759"/>
<feature type="non-terminal residue" evidence="1">
    <location>
        <position position="1"/>
    </location>
</feature>
<dbReference type="Proteomes" id="UP000257109">
    <property type="component" value="Unassembled WGS sequence"/>
</dbReference>
<proteinExistence type="predicted"/>
<evidence type="ECO:0000313" key="2">
    <source>
        <dbReference type="Proteomes" id="UP000257109"/>
    </source>
</evidence>
<accession>A0A371HS22</accession>
<reference evidence="1" key="1">
    <citation type="submission" date="2018-05" db="EMBL/GenBank/DDBJ databases">
        <title>Draft genome of Mucuna pruriens seed.</title>
        <authorList>
            <person name="Nnadi N.E."/>
            <person name="Vos R."/>
            <person name="Hasami M.H."/>
            <person name="Devisetty U.K."/>
            <person name="Aguiy J.C."/>
        </authorList>
    </citation>
    <scope>NUCLEOTIDE SEQUENCE [LARGE SCALE GENOMIC DNA]</scope>
    <source>
        <strain evidence="1">JCA_2017</strain>
    </source>
</reference>
<dbReference type="AlphaFoldDB" id="A0A371HS22"/>
<name>A0A371HS22_MUCPR</name>
<keyword evidence="2" id="KW-1185">Reference proteome</keyword>
<dbReference type="EMBL" id="QJKJ01001845">
    <property type="protein sequence ID" value="RDY05610.1"/>
    <property type="molecule type" value="Genomic_DNA"/>
</dbReference>
<comment type="caution">
    <text evidence="1">The sequence shown here is derived from an EMBL/GenBank/DDBJ whole genome shotgun (WGS) entry which is preliminary data.</text>
</comment>
<organism evidence="1 2">
    <name type="scientific">Mucuna pruriens</name>
    <name type="common">Velvet bean</name>
    <name type="synonym">Dolichos pruriens</name>
    <dbReference type="NCBI Taxonomy" id="157652"/>
    <lineage>
        <taxon>Eukaryota</taxon>
        <taxon>Viridiplantae</taxon>
        <taxon>Streptophyta</taxon>
        <taxon>Embryophyta</taxon>
        <taxon>Tracheophyta</taxon>
        <taxon>Spermatophyta</taxon>
        <taxon>Magnoliopsida</taxon>
        <taxon>eudicotyledons</taxon>
        <taxon>Gunneridae</taxon>
        <taxon>Pentapetalae</taxon>
        <taxon>rosids</taxon>
        <taxon>fabids</taxon>
        <taxon>Fabales</taxon>
        <taxon>Fabaceae</taxon>
        <taxon>Papilionoideae</taxon>
        <taxon>50 kb inversion clade</taxon>
        <taxon>NPAAA clade</taxon>
        <taxon>indigoferoid/millettioid clade</taxon>
        <taxon>Phaseoleae</taxon>
        <taxon>Mucuna</taxon>
    </lineage>
</organism>
<protein>
    <submittedName>
        <fullName evidence="1">Uncharacterized protein</fullName>
    </submittedName>
</protein>
<gene>
    <name evidence="1" type="ORF">CR513_10528</name>
</gene>
<sequence length="209" mass="24094">MLTIKNKYLLPRNPSLIQFLTQAHFLANSIVSPSMELKYVLHPFGLGFREVGEKLDKVGKGLDSVQKNTKVVNAKVEVLSREREERPKEFLVFHRGKRGRRGEEPKWEEVDMAKYKIPQFLGNCKPLYLDWELKEEQILGCFDLHGRVVVRLVTLEFGEYALGLGSSRLLERTDQSWADMVSADTYPTRSRLSANRRNKVGLTLSQTER</sequence>
<evidence type="ECO:0000313" key="1">
    <source>
        <dbReference type="EMBL" id="RDY05610.1"/>
    </source>
</evidence>